<dbReference type="EMBL" id="MVJN01000001">
    <property type="protein sequence ID" value="RAP38506.1"/>
    <property type="molecule type" value="Genomic_DNA"/>
</dbReference>
<proteinExistence type="predicted"/>
<accession>A0A364LN84</accession>
<protein>
    <submittedName>
        <fullName evidence="1">Uncharacterized protein</fullName>
    </submittedName>
</protein>
<evidence type="ECO:0000313" key="2">
    <source>
        <dbReference type="Proteomes" id="UP000249458"/>
    </source>
</evidence>
<dbReference type="Proteomes" id="UP000249458">
    <property type="component" value="Unassembled WGS sequence"/>
</dbReference>
<gene>
    <name evidence="1" type="ORF">B1207_01060</name>
</gene>
<reference evidence="1 2" key="1">
    <citation type="submission" date="2017-02" db="EMBL/GenBank/DDBJ databases">
        <title>Legionella quilivanii strain from human: case report and whole genome sequencing analysis.</title>
        <authorList>
            <person name="Lalancette C."/>
            <person name="Leduc J.-M."/>
            <person name="Levesque S."/>
            <person name="Fournier E."/>
            <person name="Saoud J."/>
            <person name="Faucher S.P."/>
            <person name="Bernard K."/>
            <person name="Martineau C."/>
            <person name="Longtin J."/>
        </authorList>
    </citation>
    <scope>NUCLEOTIDE SEQUENCE [LARGE SCALE GENOMIC DNA]</scope>
    <source>
        <strain evidence="1 2">ID143958</strain>
    </source>
</reference>
<dbReference type="AlphaFoldDB" id="A0A364LN84"/>
<name>A0A364LN84_9GAMM</name>
<organism evidence="1 2">
    <name type="scientific">Legionella quinlivanii</name>
    <dbReference type="NCBI Taxonomy" id="45073"/>
    <lineage>
        <taxon>Bacteria</taxon>
        <taxon>Pseudomonadati</taxon>
        <taxon>Pseudomonadota</taxon>
        <taxon>Gammaproteobacteria</taxon>
        <taxon>Legionellales</taxon>
        <taxon>Legionellaceae</taxon>
        <taxon>Legionella</taxon>
    </lineage>
</organism>
<comment type="caution">
    <text evidence="1">The sequence shown here is derived from an EMBL/GenBank/DDBJ whole genome shotgun (WGS) entry which is preliminary data.</text>
</comment>
<sequence length="73" mass="8474">MMRHWTPEERQRQAVLIQKWKPWSQSTGATTPKGKSISKMNAYKHGARNADVREAAQQLAEWKRTLRQLIGSI</sequence>
<evidence type="ECO:0000313" key="1">
    <source>
        <dbReference type="EMBL" id="RAP38506.1"/>
    </source>
</evidence>